<evidence type="ECO:0008006" key="3">
    <source>
        <dbReference type="Google" id="ProtNLM"/>
    </source>
</evidence>
<gene>
    <name evidence="1" type="ORF">L227DRAFT_574230</name>
</gene>
<dbReference type="AlphaFoldDB" id="A0A5C2SES1"/>
<dbReference type="EMBL" id="ML122261">
    <property type="protein sequence ID" value="RPD61747.1"/>
    <property type="molecule type" value="Genomic_DNA"/>
</dbReference>
<dbReference type="STRING" id="1328759.A0A5C2SES1"/>
<sequence length="104" mass="11372">MFPASTTLGALLTTVACRGAVDREYTLRHPSSSDSQAASRSKPSLDTLNADVMRLILLELQDDKPSLVALASSCHTLRQSAAPVLFQNCRLRGQRFPEAIRPYV</sequence>
<accession>A0A5C2SES1</accession>
<reference evidence="1" key="1">
    <citation type="journal article" date="2018" name="Genome Biol. Evol.">
        <title>Genomics and development of Lentinus tigrinus, a white-rot wood-decaying mushroom with dimorphic fruiting bodies.</title>
        <authorList>
            <person name="Wu B."/>
            <person name="Xu Z."/>
            <person name="Knudson A."/>
            <person name="Carlson A."/>
            <person name="Chen N."/>
            <person name="Kovaka S."/>
            <person name="LaButti K."/>
            <person name="Lipzen A."/>
            <person name="Pennachio C."/>
            <person name="Riley R."/>
            <person name="Schakwitz W."/>
            <person name="Umezawa K."/>
            <person name="Ohm R.A."/>
            <person name="Grigoriev I.V."/>
            <person name="Nagy L.G."/>
            <person name="Gibbons J."/>
            <person name="Hibbett D."/>
        </authorList>
    </citation>
    <scope>NUCLEOTIDE SEQUENCE [LARGE SCALE GENOMIC DNA]</scope>
    <source>
        <strain evidence="1">ALCF2SS1-6</strain>
    </source>
</reference>
<proteinExistence type="predicted"/>
<feature type="non-terminal residue" evidence="1">
    <location>
        <position position="104"/>
    </location>
</feature>
<evidence type="ECO:0000313" key="2">
    <source>
        <dbReference type="Proteomes" id="UP000313359"/>
    </source>
</evidence>
<name>A0A5C2SES1_9APHY</name>
<keyword evidence="2" id="KW-1185">Reference proteome</keyword>
<organism evidence="1 2">
    <name type="scientific">Lentinus tigrinus ALCF2SS1-6</name>
    <dbReference type="NCBI Taxonomy" id="1328759"/>
    <lineage>
        <taxon>Eukaryota</taxon>
        <taxon>Fungi</taxon>
        <taxon>Dikarya</taxon>
        <taxon>Basidiomycota</taxon>
        <taxon>Agaricomycotina</taxon>
        <taxon>Agaricomycetes</taxon>
        <taxon>Polyporales</taxon>
        <taxon>Polyporaceae</taxon>
        <taxon>Lentinus</taxon>
    </lineage>
</organism>
<protein>
    <recommendedName>
        <fullName evidence="3">F-box domain-containing protein</fullName>
    </recommendedName>
</protein>
<dbReference type="Proteomes" id="UP000313359">
    <property type="component" value="Unassembled WGS sequence"/>
</dbReference>
<evidence type="ECO:0000313" key="1">
    <source>
        <dbReference type="EMBL" id="RPD61747.1"/>
    </source>
</evidence>